<evidence type="ECO:0000256" key="2">
    <source>
        <dbReference type="ARBA" id="ARBA00022475"/>
    </source>
</evidence>
<evidence type="ECO:0000256" key="4">
    <source>
        <dbReference type="ARBA" id="ARBA00022989"/>
    </source>
</evidence>
<dbReference type="AlphaFoldDB" id="A0A552WJ32"/>
<dbReference type="PANTHER" id="PTHR35007">
    <property type="entry name" value="INTEGRAL MEMBRANE PROTEIN-RELATED"/>
    <property type="match status" value="1"/>
</dbReference>
<protein>
    <submittedName>
        <fullName evidence="8">Type II secretion system protein F</fullName>
    </submittedName>
</protein>
<dbReference type="InterPro" id="IPR018076">
    <property type="entry name" value="T2SS_GspF_dom"/>
</dbReference>
<evidence type="ECO:0000256" key="5">
    <source>
        <dbReference type="ARBA" id="ARBA00023136"/>
    </source>
</evidence>
<feature type="transmembrane region" description="Helical" evidence="6">
    <location>
        <begin position="105"/>
        <end position="122"/>
    </location>
</feature>
<feature type="transmembrane region" description="Helical" evidence="6">
    <location>
        <begin position="6"/>
        <end position="25"/>
    </location>
</feature>
<feature type="transmembrane region" description="Helical" evidence="6">
    <location>
        <begin position="249"/>
        <end position="269"/>
    </location>
</feature>
<dbReference type="PANTHER" id="PTHR35007:SF1">
    <property type="entry name" value="PILUS ASSEMBLY PROTEIN"/>
    <property type="match status" value="1"/>
</dbReference>
<keyword evidence="2" id="KW-1003">Cell membrane</keyword>
<keyword evidence="5 6" id="KW-0472">Membrane</keyword>
<dbReference type="InterPro" id="IPR042094">
    <property type="entry name" value="T2SS_GspF_sf"/>
</dbReference>
<keyword evidence="3 6" id="KW-0812">Transmembrane</keyword>
<dbReference type="GO" id="GO:0005886">
    <property type="term" value="C:plasma membrane"/>
    <property type="evidence" value="ECO:0007669"/>
    <property type="project" value="UniProtKB-SubCell"/>
</dbReference>
<evidence type="ECO:0000256" key="3">
    <source>
        <dbReference type="ARBA" id="ARBA00022692"/>
    </source>
</evidence>
<dbReference type="EMBL" id="VJXR01000146">
    <property type="protein sequence ID" value="TRW42765.1"/>
    <property type="molecule type" value="Genomic_DNA"/>
</dbReference>
<accession>A0A552WJ32</accession>
<dbReference type="Proteomes" id="UP000318693">
    <property type="component" value="Unassembled WGS sequence"/>
</dbReference>
<comment type="subcellular location">
    <subcellularLocation>
        <location evidence="1">Cell membrane</location>
        <topology evidence="1">Multi-pass membrane protein</topology>
    </subcellularLocation>
</comment>
<organism evidence="8 9">
    <name type="scientific">Georgenia yuyongxinii</name>
    <dbReference type="NCBI Taxonomy" id="2589797"/>
    <lineage>
        <taxon>Bacteria</taxon>
        <taxon>Bacillati</taxon>
        <taxon>Actinomycetota</taxon>
        <taxon>Actinomycetes</taxon>
        <taxon>Micrococcales</taxon>
        <taxon>Bogoriellaceae</taxon>
        <taxon>Georgenia</taxon>
    </lineage>
</organism>
<evidence type="ECO:0000256" key="6">
    <source>
        <dbReference type="SAM" id="Phobius"/>
    </source>
</evidence>
<feature type="transmembrane region" description="Helical" evidence="6">
    <location>
        <begin position="83"/>
        <end position="99"/>
    </location>
</feature>
<proteinExistence type="predicted"/>
<evidence type="ECO:0000313" key="8">
    <source>
        <dbReference type="EMBL" id="TRW42765.1"/>
    </source>
</evidence>
<feature type="domain" description="Type II secretion system protein GspF" evidence="7">
    <location>
        <begin position="141"/>
        <end position="265"/>
    </location>
</feature>
<evidence type="ECO:0000313" key="9">
    <source>
        <dbReference type="Proteomes" id="UP000318693"/>
    </source>
</evidence>
<evidence type="ECO:0000259" key="7">
    <source>
        <dbReference type="Pfam" id="PF00482"/>
    </source>
</evidence>
<comment type="caution">
    <text evidence="8">The sequence shown here is derived from an EMBL/GenBank/DDBJ whole genome shotgun (WGS) entry which is preliminary data.</text>
</comment>
<reference evidence="8 9" key="1">
    <citation type="submission" date="2019-07" db="EMBL/GenBank/DDBJ databases">
        <title>Georgenia wutianyii sp. nov. and Georgenia *** sp. nov. isolated from plateau pika (Ochotona curzoniae) in the Qinghai-Tibet plateau of China.</title>
        <authorList>
            <person name="Tian Z."/>
        </authorList>
    </citation>
    <scope>NUCLEOTIDE SEQUENCE [LARGE SCALE GENOMIC DNA]</scope>
    <source>
        <strain evidence="8 9">Z446</strain>
    </source>
</reference>
<dbReference type="Gene3D" id="1.20.81.30">
    <property type="entry name" value="Type II secretion system (T2SS), domain F"/>
    <property type="match status" value="1"/>
</dbReference>
<gene>
    <name evidence="8" type="ORF">FJ693_20260</name>
</gene>
<sequence>MSVAVVAAGCCAAALFLTVYLLLAPRPRRLARARRRPGVAPGPGLLTGAAEQATGAVERVIRRRGGRVPALERAGVRMRPQDFAVLVVVAALVTGAAGLALGGPLLGVVLAAAAPVAVKVWLARRAEQRRRAFADQLDDSLQLMAGSLRAGHSLPQALASVAREAEEPTSEEFARVINETRVGRDLGEALNETAARMGSQDFVWVTQAIAINREVGGNLAEVLDGVAHTVRERHQIRRQIKALAAEGKLSAIVLMLLPVGIVGFLSLTSRSYLAAFTQSPLGYALMVLGAVLLLVGGVWMRKVVSFTF</sequence>
<name>A0A552WJ32_9MICO</name>
<evidence type="ECO:0000256" key="1">
    <source>
        <dbReference type="ARBA" id="ARBA00004651"/>
    </source>
</evidence>
<keyword evidence="4 6" id="KW-1133">Transmembrane helix</keyword>
<dbReference type="Pfam" id="PF00482">
    <property type="entry name" value="T2SSF"/>
    <property type="match status" value="1"/>
</dbReference>
<dbReference type="RefSeq" id="WP_143420224.1">
    <property type="nucleotide sequence ID" value="NZ_VJXR01000146.1"/>
</dbReference>
<feature type="transmembrane region" description="Helical" evidence="6">
    <location>
        <begin position="281"/>
        <end position="300"/>
    </location>
</feature>
<keyword evidence="9" id="KW-1185">Reference proteome</keyword>